<protein>
    <submittedName>
        <fullName evidence="1">Uncharacterized protein</fullName>
    </submittedName>
</protein>
<gene>
    <name evidence="1" type="ORF">SAMN05216218_11265</name>
</gene>
<sequence>MQRNCHTETWETDLRRVEYDVDRGQRAVESQVLPSETGDRLETGW</sequence>
<keyword evidence="2" id="KW-1185">Reference proteome</keyword>
<evidence type="ECO:0000313" key="2">
    <source>
        <dbReference type="Proteomes" id="UP000199076"/>
    </source>
</evidence>
<organism evidence="1 2">
    <name type="scientific">Halorientalis regularis</name>
    <dbReference type="NCBI Taxonomy" id="660518"/>
    <lineage>
        <taxon>Archaea</taxon>
        <taxon>Methanobacteriati</taxon>
        <taxon>Methanobacteriota</taxon>
        <taxon>Stenosarchaea group</taxon>
        <taxon>Halobacteria</taxon>
        <taxon>Halobacteriales</taxon>
        <taxon>Haloarculaceae</taxon>
        <taxon>Halorientalis</taxon>
    </lineage>
</organism>
<reference evidence="2" key="1">
    <citation type="submission" date="2016-10" db="EMBL/GenBank/DDBJ databases">
        <authorList>
            <person name="Varghese N."/>
            <person name="Submissions S."/>
        </authorList>
    </citation>
    <scope>NUCLEOTIDE SEQUENCE [LARGE SCALE GENOMIC DNA]</scope>
    <source>
        <strain evidence="2">IBRC-M 10760</strain>
    </source>
</reference>
<proteinExistence type="predicted"/>
<dbReference type="EMBL" id="FNBK01000012">
    <property type="protein sequence ID" value="SDF95679.1"/>
    <property type="molecule type" value="Genomic_DNA"/>
</dbReference>
<dbReference type="AlphaFoldDB" id="A0A1G7QCN0"/>
<accession>A0A1G7QCN0</accession>
<dbReference type="Proteomes" id="UP000199076">
    <property type="component" value="Unassembled WGS sequence"/>
</dbReference>
<name>A0A1G7QCN0_9EURY</name>
<evidence type="ECO:0000313" key="1">
    <source>
        <dbReference type="EMBL" id="SDF95679.1"/>
    </source>
</evidence>